<dbReference type="KEGG" id="npy:NPRO_14700"/>
<keyword evidence="1" id="KW-0488">Methylation</keyword>
<keyword evidence="2" id="KW-1133">Transmembrane helix</keyword>
<evidence type="ECO:0000256" key="1">
    <source>
        <dbReference type="ARBA" id="ARBA00022481"/>
    </source>
</evidence>
<evidence type="ECO:0000313" key="3">
    <source>
        <dbReference type="EMBL" id="BBO23875.1"/>
    </source>
</evidence>
<protein>
    <recommendedName>
        <fullName evidence="5">Prepilin-type N-terminal cleavage/methylation domain-containing protein</fullName>
    </recommendedName>
</protein>
<dbReference type="PROSITE" id="PS00409">
    <property type="entry name" value="PROKAR_NTER_METHYL"/>
    <property type="match status" value="1"/>
</dbReference>
<proteinExistence type="predicted"/>
<evidence type="ECO:0008006" key="5">
    <source>
        <dbReference type="Google" id="ProtNLM"/>
    </source>
</evidence>
<dbReference type="InterPro" id="IPR045584">
    <property type="entry name" value="Pilin-like"/>
</dbReference>
<dbReference type="GO" id="GO:0015628">
    <property type="term" value="P:protein secretion by the type II secretion system"/>
    <property type="evidence" value="ECO:0007669"/>
    <property type="project" value="InterPro"/>
</dbReference>
<dbReference type="SUPFAM" id="SSF54523">
    <property type="entry name" value="Pili subunits"/>
    <property type="match status" value="1"/>
</dbReference>
<gene>
    <name evidence="3" type="ORF">NPRO_14700</name>
</gene>
<dbReference type="Pfam" id="PF07963">
    <property type="entry name" value="N_methyl"/>
    <property type="match status" value="1"/>
</dbReference>
<keyword evidence="2" id="KW-0472">Membrane</keyword>
<name>A0A809RHB6_9BACT</name>
<organism evidence="3 4">
    <name type="scientific">Candidatus Nitrosymbiomonas proteolyticus</name>
    <dbReference type="NCBI Taxonomy" id="2608984"/>
    <lineage>
        <taxon>Bacteria</taxon>
        <taxon>Bacillati</taxon>
        <taxon>Armatimonadota</taxon>
        <taxon>Armatimonadota incertae sedis</taxon>
        <taxon>Candidatus Nitrosymbiomonas</taxon>
    </lineage>
</organism>
<sequence length="274" mass="30889">MTPQPFVRARGFTLIELLVVMAIIAILAAILFPVFAQARHSAKQTVCIAQMRQVGMALLMYRMDADDTWAPSSSHNDEGNGFAPQRTWIGFDNNNAPNLGGFWGDVSQPAVNPVNPGCIDPYLRNEGVKACPSKPPEWQLAIAYNWFNGNFDSEYYDVNPNARGLEYGPGSRNAFIDDTGIMVGLATYDSDLEEPSTTLVAWEHHFRAPLCNFLQRPNWFSSPPTDTNLYRDHLNFLHREGAVAIWADGHTKRITYGQLKRPWFSVRKDIYPSY</sequence>
<dbReference type="EMBL" id="AP021858">
    <property type="protein sequence ID" value="BBO23875.1"/>
    <property type="molecule type" value="Genomic_DNA"/>
</dbReference>
<feature type="transmembrane region" description="Helical" evidence="2">
    <location>
        <begin position="12"/>
        <end position="35"/>
    </location>
</feature>
<dbReference type="Proteomes" id="UP000662873">
    <property type="component" value="Chromosome"/>
</dbReference>
<dbReference type="NCBIfam" id="TIGR02532">
    <property type="entry name" value="IV_pilin_GFxxxE"/>
    <property type="match status" value="1"/>
</dbReference>
<dbReference type="PANTHER" id="PTHR30093">
    <property type="entry name" value="GENERAL SECRETION PATHWAY PROTEIN G"/>
    <property type="match status" value="1"/>
</dbReference>
<dbReference type="PRINTS" id="PR00813">
    <property type="entry name" value="BCTERIALGSPG"/>
</dbReference>
<dbReference type="InterPro" id="IPR012902">
    <property type="entry name" value="N_methyl_site"/>
</dbReference>
<dbReference type="Gene3D" id="3.30.700.10">
    <property type="entry name" value="Glycoprotein, Type 4 Pilin"/>
    <property type="match status" value="1"/>
</dbReference>
<evidence type="ECO:0000313" key="4">
    <source>
        <dbReference type="Proteomes" id="UP000662873"/>
    </source>
</evidence>
<dbReference type="InterPro" id="IPR000983">
    <property type="entry name" value="Bac_GSPG_pilin"/>
</dbReference>
<accession>A0A809RHB6</accession>
<reference evidence="3" key="1">
    <citation type="journal article" name="DNA Res.">
        <title>The physiological potential of anammox bacteria as revealed by their core genome structure.</title>
        <authorList>
            <person name="Okubo T."/>
            <person name="Toyoda A."/>
            <person name="Fukuhara K."/>
            <person name="Uchiyama I."/>
            <person name="Harigaya Y."/>
            <person name="Kuroiwa M."/>
            <person name="Suzuki T."/>
            <person name="Murakami Y."/>
            <person name="Suwa Y."/>
            <person name="Takami H."/>
        </authorList>
    </citation>
    <scope>NUCLEOTIDE SEQUENCE</scope>
    <source>
        <strain evidence="3">317325-2</strain>
    </source>
</reference>
<dbReference type="GO" id="GO:0015627">
    <property type="term" value="C:type II protein secretion system complex"/>
    <property type="evidence" value="ECO:0007669"/>
    <property type="project" value="InterPro"/>
</dbReference>
<keyword evidence="2" id="KW-0812">Transmembrane</keyword>
<dbReference type="AlphaFoldDB" id="A0A809RHB6"/>
<evidence type="ECO:0000256" key="2">
    <source>
        <dbReference type="SAM" id="Phobius"/>
    </source>
</evidence>